<dbReference type="Proteomes" id="UP000198931">
    <property type="component" value="Unassembled WGS sequence"/>
</dbReference>
<sequence length="93" mass="10610">MNFSIFNIANSFSPNGDGINDTWKIDGLENYPNSEVSVYDVSGKRVFYKITSGSFEWDGKLNSRNLPTATYWYTIKVSDGRILNGYLLLKNRN</sequence>
<dbReference type="NCBIfam" id="TIGR04131">
    <property type="entry name" value="Bac_Flav_CTERM"/>
    <property type="match status" value="1"/>
</dbReference>
<accession>A0A1I3F3X3</accession>
<reference evidence="1 2" key="1">
    <citation type="submission" date="2016-10" db="EMBL/GenBank/DDBJ databases">
        <authorList>
            <person name="de Groot N.N."/>
        </authorList>
    </citation>
    <scope>NUCLEOTIDE SEQUENCE [LARGE SCALE GENOMIC DNA]</scope>
    <source>
        <strain evidence="1 2">DSM 26000</strain>
    </source>
</reference>
<name>A0A1I3F3X3_9FLAO</name>
<organism evidence="1 2">
    <name type="scientific">Halpernia frigidisoli</name>
    <dbReference type="NCBI Taxonomy" id="1125876"/>
    <lineage>
        <taxon>Bacteria</taxon>
        <taxon>Pseudomonadati</taxon>
        <taxon>Bacteroidota</taxon>
        <taxon>Flavobacteriia</taxon>
        <taxon>Flavobacteriales</taxon>
        <taxon>Weeksellaceae</taxon>
        <taxon>Chryseobacterium group</taxon>
        <taxon>Halpernia</taxon>
    </lineage>
</organism>
<evidence type="ECO:0000313" key="1">
    <source>
        <dbReference type="EMBL" id="SFI05918.1"/>
    </source>
</evidence>
<dbReference type="RefSeq" id="WP_090079191.1">
    <property type="nucleotide sequence ID" value="NZ_FOQT01000002.1"/>
</dbReference>
<gene>
    <name evidence="1" type="ORF">SAMN05443292_1141</name>
</gene>
<dbReference type="Pfam" id="PF13585">
    <property type="entry name" value="CHU_C"/>
    <property type="match status" value="1"/>
</dbReference>
<dbReference type="STRING" id="1125876.SAMN05443292_1141"/>
<evidence type="ECO:0000313" key="2">
    <source>
        <dbReference type="Proteomes" id="UP000198931"/>
    </source>
</evidence>
<proteinExistence type="predicted"/>
<dbReference type="InterPro" id="IPR026341">
    <property type="entry name" value="T9SS_type_B"/>
</dbReference>
<protein>
    <submittedName>
        <fullName evidence="1">Gliding motility-associated C-terminal domain-containing protein/Por secretion system C-terminal sorting domain-containing protein</fullName>
    </submittedName>
</protein>
<dbReference type="OrthoDB" id="9765926at2"/>
<keyword evidence="2" id="KW-1185">Reference proteome</keyword>
<dbReference type="EMBL" id="FOQT01000002">
    <property type="protein sequence ID" value="SFI05918.1"/>
    <property type="molecule type" value="Genomic_DNA"/>
</dbReference>
<dbReference type="AlphaFoldDB" id="A0A1I3F3X3"/>